<evidence type="ECO:0000313" key="2">
    <source>
        <dbReference type="EMBL" id="CAD7432295.1"/>
    </source>
</evidence>
<feature type="compositionally biased region" description="Polar residues" evidence="1">
    <location>
        <begin position="17"/>
        <end position="33"/>
    </location>
</feature>
<accession>A0A7R9EE74</accession>
<feature type="compositionally biased region" description="Basic and acidic residues" evidence="1">
    <location>
        <begin position="47"/>
        <end position="59"/>
    </location>
</feature>
<evidence type="ECO:0000256" key="1">
    <source>
        <dbReference type="SAM" id="MobiDB-lite"/>
    </source>
</evidence>
<dbReference type="EMBL" id="OB795469">
    <property type="protein sequence ID" value="CAD7432295.1"/>
    <property type="molecule type" value="Genomic_DNA"/>
</dbReference>
<dbReference type="AlphaFoldDB" id="A0A7R9EE74"/>
<organism evidence="2">
    <name type="scientific">Timema monikensis</name>
    <dbReference type="NCBI Taxonomy" id="170555"/>
    <lineage>
        <taxon>Eukaryota</taxon>
        <taxon>Metazoa</taxon>
        <taxon>Ecdysozoa</taxon>
        <taxon>Arthropoda</taxon>
        <taxon>Hexapoda</taxon>
        <taxon>Insecta</taxon>
        <taxon>Pterygota</taxon>
        <taxon>Neoptera</taxon>
        <taxon>Polyneoptera</taxon>
        <taxon>Phasmatodea</taxon>
        <taxon>Timematodea</taxon>
        <taxon>Timematoidea</taxon>
        <taxon>Timematidae</taxon>
        <taxon>Timema</taxon>
    </lineage>
</organism>
<protein>
    <submittedName>
        <fullName evidence="2">Uncharacterized protein</fullName>
    </submittedName>
</protein>
<name>A0A7R9EE74_9NEOP</name>
<proteinExistence type="predicted"/>
<gene>
    <name evidence="2" type="ORF">TMSB3V08_LOCUS9006</name>
</gene>
<reference evidence="2" key="1">
    <citation type="submission" date="2020-11" db="EMBL/GenBank/DDBJ databases">
        <authorList>
            <person name="Tran Van P."/>
        </authorList>
    </citation>
    <scope>NUCLEOTIDE SEQUENCE</scope>
</reference>
<sequence>MRQEQVERQSALRADETPSQSQERLVDQATRQASMRAAETPFQTQLRLEEHAEPRHIDTNHNACTRTRINAKTTAGDRRKRRKWSGTVVDKTSDGQLKLTRLDYMEPITLERSAE</sequence>
<feature type="region of interest" description="Disordered" evidence="1">
    <location>
        <begin position="1"/>
        <end position="89"/>
    </location>
</feature>
<feature type="compositionally biased region" description="Polar residues" evidence="1">
    <location>
        <begin position="60"/>
        <end position="73"/>
    </location>
</feature>